<name>A0A0G4G2S0_VITBC</name>
<dbReference type="EMBL" id="CDMY01000553">
    <property type="protein sequence ID" value="CEM22575.1"/>
    <property type="molecule type" value="Genomic_DNA"/>
</dbReference>
<feature type="region of interest" description="Disordered" evidence="1">
    <location>
        <begin position="29"/>
        <end position="63"/>
    </location>
</feature>
<dbReference type="Gene3D" id="3.40.50.300">
    <property type="entry name" value="P-loop containing nucleotide triphosphate hydrolases"/>
    <property type="match status" value="1"/>
</dbReference>
<dbReference type="Proteomes" id="UP000041254">
    <property type="component" value="Unassembled WGS sequence"/>
</dbReference>
<dbReference type="VEuPathDB" id="CryptoDB:Vbra_16837"/>
<evidence type="ECO:0000256" key="2">
    <source>
        <dbReference type="SAM" id="Phobius"/>
    </source>
</evidence>
<feature type="region of interest" description="Disordered" evidence="1">
    <location>
        <begin position="78"/>
        <end position="98"/>
    </location>
</feature>
<protein>
    <submittedName>
        <fullName evidence="3">Uncharacterized protein</fullName>
    </submittedName>
</protein>
<sequence length="403" mass="45179">MRMPLVRACTRSAFILPLPCPPAITLSPVRPFSSTTQGKKPSESPLPPSLRHSPADAGLVQGDGRSLKIIKQDALAKSRDDALSRGEDGTEVVPAPEPPERSPLAFWNYCTDITIWAIARYPTCLTRDEMKEWDHKRRLLKGREEEVQKVVNTLCKTKRVPLLVPQAPPGTKQVAERSAFVARLIMESITQRVVSGTTHKQLNGRQVVIFDLDRFASDIDVLIQLMKRDPSTEMHMRLKLTEEIRKTLRDATDHVMPGVVYRGPIVFIDDLQKVFFSADGGKKERNAGLVAVAAILGPMIKTGKVKCVGVTSMEDFQVSLAGKKNDIFLPVMADLKKHVVVKYRTAWHGGKASVEEYEEFINEGNPLGRRLYQLFEILLYICVALLIAVIIWFTLYGSFMRTE</sequence>
<reference evidence="3 4" key="1">
    <citation type="submission" date="2014-11" db="EMBL/GenBank/DDBJ databases">
        <authorList>
            <person name="Zhu J."/>
            <person name="Qi W."/>
            <person name="Song R."/>
        </authorList>
    </citation>
    <scope>NUCLEOTIDE SEQUENCE [LARGE SCALE GENOMIC DNA]</scope>
</reference>
<dbReference type="InterPro" id="IPR027417">
    <property type="entry name" value="P-loop_NTPase"/>
</dbReference>
<evidence type="ECO:0000313" key="4">
    <source>
        <dbReference type="Proteomes" id="UP000041254"/>
    </source>
</evidence>
<keyword evidence="2" id="KW-0472">Membrane</keyword>
<accession>A0A0G4G2S0</accession>
<keyword evidence="2" id="KW-0812">Transmembrane</keyword>
<evidence type="ECO:0000256" key="1">
    <source>
        <dbReference type="SAM" id="MobiDB-lite"/>
    </source>
</evidence>
<organism evidence="3 4">
    <name type="scientific">Vitrella brassicaformis (strain CCMP3155)</name>
    <dbReference type="NCBI Taxonomy" id="1169540"/>
    <lineage>
        <taxon>Eukaryota</taxon>
        <taxon>Sar</taxon>
        <taxon>Alveolata</taxon>
        <taxon>Colpodellida</taxon>
        <taxon>Vitrellaceae</taxon>
        <taxon>Vitrella</taxon>
    </lineage>
</organism>
<dbReference type="InParanoid" id="A0A0G4G2S0"/>
<keyword evidence="4" id="KW-1185">Reference proteome</keyword>
<proteinExistence type="predicted"/>
<dbReference type="STRING" id="1169540.A0A0G4G2S0"/>
<gene>
    <name evidence="3" type="ORF">Vbra_16837</name>
</gene>
<feature type="compositionally biased region" description="Basic and acidic residues" evidence="1">
    <location>
        <begin position="78"/>
        <end position="88"/>
    </location>
</feature>
<keyword evidence="2" id="KW-1133">Transmembrane helix</keyword>
<evidence type="ECO:0000313" key="3">
    <source>
        <dbReference type="EMBL" id="CEM22575.1"/>
    </source>
</evidence>
<dbReference type="AlphaFoldDB" id="A0A0G4G2S0"/>
<feature type="transmembrane region" description="Helical" evidence="2">
    <location>
        <begin position="377"/>
        <end position="399"/>
    </location>
</feature>